<feature type="compositionally biased region" description="Polar residues" evidence="1">
    <location>
        <begin position="100"/>
        <end position="118"/>
    </location>
</feature>
<evidence type="ECO:0000313" key="3">
    <source>
        <dbReference type="Proteomes" id="UP000663860"/>
    </source>
</evidence>
<dbReference type="Proteomes" id="UP000663860">
    <property type="component" value="Unassembled WGS sequence"/>
</dbReference>
<comment type="caution">
    <text evidence="2">The sequence shown here is derived from an EMBL/GenBank/DDBJ whole genome shotgun (WGS) entry which is preliminary data.</text>
</comment>
<evidence type="ECO:0000256" key="1">
    <source>
        <dbReference type="SAM" id="MobiDB-lite"/>
    </source>
</evidence>
<dbReference type="AlphaFoldDB" id="A0A815B037"/>
<sequence length="167" mass="19833">MQLIMAKDELLQMQYKVQNQEANAEAVRNSMQVELDKLKHWLQIYENRKAILRPQYHETLKELELKLHEQEMFYRKQIKDLDSEMKRKHHGRPSDDSGFFSDTTIGESRISPTVDANDTSMLREQIQNIFSQHTQELDKCNSKYKTNLSNLKNRLHELENSTTTTTY</sequence>
<evidence type="ECO:0000313" key="2">
    <source>
        <dbReference type="EMBL" id="CAF1263568.1"/>
    </source>
</evidence>
<accession>A0A815B037</accession>
<reference evidence="2" key="1">
    <citation type="submission" date="2021-02" db="EMBL/GenBank/DDBJ databases">
        <authorList>
            <person name="Nowell W R."/>
        </authorList>
    </citation>
    <scope>NUCLEOTIDE SEQUENCE</scope>
</reference>
<feature type="region of interest" description="Disordered" evidence="1">
    <location>
        <begin position="84"/>
        <end position="118"/>
    </location>
</feature>
<proteinExistence type="predicted"/>
<organism evidence="2 3">
    <name type="scientific">Adineta steineri</name>
    <dbReference type="NCBI Taxonomy" id="433720"/>
    <lineage>
        <taxon>Eukaryota</taxon>
        <taxon>Metazoa</taxon>
        <taxon>Spiralia</taxon>
        <taxon>Gnathifera</taxon>
        <taxon>Rotifera</taxon>
        <taxon>Eurotatoria</taxon>
        <taxon>Bdelloidea</taxon>
        <taxon>Adinetida</taxon>
        <taxon>Adinetidae</taxon>
        <taxon>Adineta</taxon>
    </lineage>
</organism>
<protein>
    <submittedName>
        <fullName evidence="2">Uncharacterized protein</fullName>
    </submittedName>
</protein>
<name>A0A815B037_9BILA</name>
<gene>
    <name evidence="2" type="ORF">IZO911_LOCUS32023</name>
</gene>
<dbReference type="EMBL" id="CAJNOE010000542">
    <property type="protein sequence ID" value="CAF1263568.1"/>
    <property type="molecule type" value="Genomic_DNA"/>
</dbReference>